<evidence type="ECO:0000313" key="2">
    <source>
        <dbReference type="Proteomes" id="UP000287872"/>
    </source>
</evidence>
<sequence>MLITKTVMLKLNGQNVKHLENLGYKIERRQDKWGSFSFKTGTEIEVKVEHLKEGSHINIKCSCDYCLKKR</sequence>
<dbReference type="OrthoDB" id="583824at2"/>
<accession>A0A401ULL9</accession>
<dbReference type="RefSeq" id="WP_125001040.1">
    <property type="nucleotide sequence ID" value="NZ_BHYK01000010.1"/>
</dbReference>
<proteinExistence type="predicted"/>
<name>A0A401ULL9_9CLOT</name>
<dbReference type="EMBL" id="BHYK01000010">
    <property type="protein sequence ID" value="GCD10426.1"/>
    <property type="molecule type" value="Genomic_DNA"/>
</dbReference>
<organism evidence="1 2">
    <name type="scientific">Clostridium tagluense</name>
    <dbReference type="NCBI Taxonomy" id="360422"/>
    <lineage>
        <taxon>Bacteria</taxon>
        <taxon>Bacillati</taxon>
        <taxon>Bacillota</taxon>
        <taxon>Clostridia</taxon>
        <taxon>Eubacteriales</taxon>
        <taxon>Clostridiaceae</taxon>
        <taxon>Clostridium</taxon>
    </lineage>
</organism>
<dbReference type="Proteomes" id="UP000287872">
    <property type="component" value="Unassembled WGS sequence"/>
</dbReference>
<keyword evidence="2" id="KW-1185">Reference proteome</keyword>
<gene>
    <name evidence="1" type="ORF">Ctaglu_20490</name>
</gene>
<comment type="caution">
    <text evidence="1">The sequence shown here is derived from an EMBL/GenBank/DDBJ whole genome shotgun (WGS) entry which is preliminary data.</text>
</comment>
<reference evidence="1 2" key="1">
    <citation type="submission" date="2018-11" db="EMBL/GenBank/DDBJ databases">
        <title>Genome sequencing and assembly of Clostridium tagluense strain A121.</title>
        <authorList>
            <person name="Murakami T."/>
            <person name="Segawa T."/>
            <person name="Shcherbakova V.A."/>
            <person name="Mori H."/>
            <person name="Yoshimura Y."/>
        </authorList>
    </citation>
    <scope>NUCLEOTIDE SEQUENCE [LARGE SCALE GENOMIC DNA]</scope>
    <source>
        <strain evidence="1 2">A121</strain>
    </source>
</reference>
<evidence type="ECO:0000313" key="1">
    <source>
        <dbReference type="EMBL" id="GCD10426.1"/>
    </source>
</evidence>
<dbReference type="AlphaFoldDB" id="A0A401ULL9"/>
<protein>
    <submittedName>
        <fullName evidence="1">Uncharacterized protein</fullName>
    </submittedName>
</protein>